<dbReference type="eggNOG" id="COG2864">
    <property type="taxonomic scope" value="Bacteria"/>
</dbReference>
<evidence type="ECO:0000256" key="5">
    <source>
        <dbReference type="ARBA" id="ARBA00023136"/>
    </source>
</evidence>
<evidence type="ECO:0000256" key="6">
    <source>
        <dbReference type="SAM" id="Phobius"/>
    </source>
</evidence>
<dbReference type="InterPro" id="IPR051542">
    <property type="entry name" value="Hydrogenase_cytochrome"/>
</dbReference>
<keyword evidence="4 6" id="KW-1133">Transmembrane helix</keyword>
<keyword evidence="5 6" id="KW-0472">Membrane</keyword>
<dbReference type="PANTHER" id="PTHR30485">
    <property type="entry name" value="NI/FE-HYDROGENASE 1 B-TYPE CYTOCHROME SUBUNIT"/>
    <property type="match status" value="1"/>
</dbReference>
<feature type="transmembrane region" description="Helical" evidence="6">
    <location>
        <begin position="65"/>
        <end position="84"/>
    </location>
</feature>
<evidence type="ECO:0000256" key="3">
    <source>
        <dbReference type="ARBA" id="ARBA00022692"/>
    </source>
</evidence>
<evidence type="ECO:0000256" key="4">
    <source>
        <dbReference type="ARBA" id="ARBA00022989"/>
    </source>
</evidence>
<sequence length="202" mass="22103">MPPSPNHSATDDNTTRRFFFFEKLIHWLIAIAMLVLLATGTILFVPALTAHFPRPLINRLHIDSGITATVIMLLALVGPWGRALRRDLHELMIAPLDQLNSWTGVIGDWLHRATPSTEGEEPEKFNVGQRLFTAGMAALAVLAVLTGFALRTPGRIPTSIQGGAEFTHEIVFLAIAALVVGHVIKAILSFREKRGLGKRSSS</sequence>
<dbReference type="Gene3D" id="1.20.950.20">
    <property type="entry name" value="Transmembrane di-heme cytochromes, Chain C"/>
    <property type="match status" value="1"/>
</dbReference>
<dbReference type="GO" id="GO:0005886">
    <property type="term" value="C:plasma membrane"/>
    <property type="evidence" value="ECO:0007669"/>
    <property type="project" value="UniProtKB-SubCell"/>
</dbReference>
<evidence type="ECO:0000313" key="9">
    <source>
        <dbReference type="Proteomes" id="UP000032336"/>
    </source>
</evidence>
<keyword evidence="2" id="KW-1003">Cell membrane</keyword>
<dbReference type="SUPFAM" id="SSF81342">
    <property type="entry name" value="Transmembrane di-heme cytochromes"/>
    <property type="match status" value="1"/>
</dbReference>
<dbReference type="RefSeq" id="WP_035389154.1">
    <property type="nucleotide sequence ID" value="NZ_JQKF01000010.1"/>
</dbReference>
<dbReference type="InterPro" id="IPR016174">
    <property type="entry name" value="Di-haem_cyt_TM"/>
</dbReference>
<dbReference type="GO" id="GO:0020037">
    <property type="term" value="F:heme binding"/>
    <property type="evidence" value="ECO:0007669"/>
    <property type="project" value="TreeGrafter"/>
</dbReference>
<evidence type="ECO:0000259" key="7">
    <source>
        <dbReference type="Pfam" id="PF01292"/>
    </source>
</evidence>
<dbReference type="InterPro" id="IPR011577">
    <property type="entry name" value="Cyt_b561_bac/Ni-Hgenase"/>
</dbReference>
<dbReference type="GO" id="GO:0009055">
    <property type="term" value="F:electron transfer activity"/>
    <property type="evidence" value="ECO:0007669"/>
    <property type="project" value="InterPro"/>
</dbReference>
<name>A0A0D8FWU8_9ACTN</name>
<comment type="caution">
    <text evidence="8">The sequence shown here is derived from an EMBL/GenBank/DDBJ whole genome shotgun (WGS) entry which is preliminary data.</text>
</comment>
<dbReference type="GeneID" id="78372690"/>
<evidence type="ECO:0000313" key="8">
    <source>
        <dbReference type="EMBL" id="KJE76717.1"/>
    </source>
</evidence>
<proteinExistence type="predicted"/>
<feature type="transmembrane region" description="Helical" evidence="6">
    <location>
        <begin position="170"/>
        <end position="190"/>
    </location>
</feature>
<dbReference type="AlphaFoldDB" id="A0A0D8FWU8"/>
<dbReference type="GO" id="GO:0022904">
    <property type="term" value="P:respiratory electron transport chain"/>
    <property type="evidence" value="ECO:0007669"/>
    <property type="project" value="InterPro"/>
</dbReference>
<feature type="domain" description="Cytochrome b561 bacterial/Ni-hydrogenase" evidence="7">
    <location>
        <begin position="20"/>
        <end position="188"/>
    </location>
</feature>
<accession>A0A0D8FWU8</accession>
<keyword evidence="9" id="KW-1185">Reference proteome</keyword>
<reference evidence="8 9" key="1">
    <citation type="submission" date="2015-01" db="EMBL/GenBank/DDBJ databases">
        <title>Draft genome of the acidophilic iron oxidizer Ferrimicrobium acidiphilum strain T23.</title>
        <authorList>
            <person name="Poehlein A."/>
            <person name="Eisen S."/>
            <person name="Schloemann M."/>
            <person name="Johnson B.D."/>
            <person name="Daniel R."/>
            <person name="Muehling M."/>
        </authorList>
    </citation>
    <scope>NUCLEOTIDE SEQUENCE [LARGE SCALE GENOMIC DNA]</scope>
    <source>
        <strain evidence="8 9">T23</strain>
    </source>
</reference>
<dbReference type="EMBL" id="JXUW01000012">
    <property type="protein sequence ID" value="KJE76717.1"/>
    <property type="molecule type" value="Genomic_DNA"/>
</dbReference>
<dbReference type="PANTHER" id="PTHR30485:SF0">
    <property type="entry name" value="NI_FE-HYDROGENASE 1 B-TYPE CYTOCHROME SUBUNIT-RELATED"/>
    <property type="match status" value="1"/>
</dbReference>
<organism evidence="8 9">
    <name type="scientific">Ferrimicrobium acidiphilum DSM 19497</name>
    <dbReference type="NCBI Taxonomy" id="1121877"/>
    <lineage>
        <taxon>Bacteria</taxon>
        <taxon>Bacillati</taxon>
        <taxon>Actinomycetota</taxon>
        <taxon>Acidimicrobiia</taxon>
        <taxon>Acidimicrobiales</taxon>
        <taxon>Acidimicrobiaceae</taxon>
        <taxon>Ferrimicrobium</taxon>
    </lineage>
</organism>
<keyword evidence="3 6" id="KW-0812">Transmembrane</keyword>
<dbReference type="Proteomes" id="UP000032336">
    <property type="component" value="Unassembled WGS sequence"/>
</dbReference>
<evidence type="ECO:0000256" key="2">
    <source>
        <dbReference type="ARBA" id="ARBA00022475"/>
    </source>
</evidence>
<evidence type="ECO:0000256" key="1">
    <source>
        <dbReference type="ARBA" id="ARBA00004651"/>
    </source>
</evidence>
<comment type="subcellular location">
    <subcellularLocation>
        <location evidence="1">Cell membrane</location>
        <topology evidence="1">Multi-pass membrane protein</topology>
    </subcellularLocation>
</comment>
<dbReference type="STRING" id="1121877.FEAC_15040"/>
<protein>
    <recommendedName>
        <fullName evidence="7">Cytochrome b561 bacterial/Ni-hydrogenase domain-containing protein</fullName>
    </recommendedName>
</protein>
<gene>
    <name evidence="8" type="ORF">FEAC_15040</name>
</gene>
<dbReference type="Pfam" id="PF01292">
    <property type="entry name" value="Ni_hydr_CYTB"/>
    <property type="match status" value="1"/>
</dbReference>
<feature type="transmembrane region" description="Helical" evidence="6">
    <location>
        <begin position="131"/>
        <end position="150"/>
    </location>
</feature>
<feature type="transmembrane region" description="Helical" evidence="6">
    <location>
        <begin position="24"/>
        <end position="45"/>
    </location>
</feature>